<name>A0A9D9IEH8_9BACT</name>
<dbReference type="EMBL" id="JADIMB010000042">
    <property type="protein sequence ID" value="MBO8470706.1"/>
    <property type="molecule type" value="Genomic_DNA"/>
</dbReference>
<accession>A0A9D9IEH8</accession>
<dbReference type="GO" id="GO:0005829">
    <property type="term" value="C:cytosol"/>
    <property type="evidence" value="ECO:0007669"/>
    <property type="project" value="TreeGrafter"/>
</dbReference>
<sequence>MFYTNIIDTIRQCLNYKYGILWKPGTDEYVIGSPIFRKVTITLENGNKFTIFAENNSSENVYIQSADLNGMELDKNYITYGDINAGGELHLVMGATPAKDRCTSKYAAPFSLSKRDK</sequence>
<dbReference type="Proteomes" id="UP000823603">
    <property type="component" value="Unassembled WGS sequence"/>
</dbReference>
<evidence type="ECO:0000313" key="2">
    <source>
        <dbReference type="EMBL" id="MBO8470706.1"/>
    </source>
</evidence>
<protein>
    <submittedName>
        <fullName evidence="2">Glycoside hydrolase family 92 protein</fullName>
    </submittedName>
</protein>
<dbReference type="Gene3D" id="3.30.2080.10">
    <property type="entry name" value="GH92 mannosidase domain"/>
    <property type="match status" value="1"/>
</dbReference>
<organism evidence="2 3">
    <name type="scientific">Candidatus Cryptobacteroides faecavium</name>
    <dbReference type="NCBI Taxonomy" id="2840762"/>
    <lineage>
        <taxon>Bacteria</taxon>
        <taxon>Pseudomonadati</taxon>
        <taxon>Bacteroidota</taxon>
        <taxon>Bacteroidia</taxon>
        <taxon>Bacteroidales</taxon>
        <taxon>Candidatus Cryptobacteroides</taxon>
    </lineage>
</organism>
<reference evidence="2" key="2">
    <citation type="journal article" date="2021" name="PeerJ">
        <title>Extensive microbial diversity within the chicken gut microbiome revealed by metagenomics and culture.</title>
        <authorList>
            <person name="Gilroy R."/>
            <person name="Ravi A."/>
            <person name="Getino M."/>
            <person name="Pursley I."/>
            <person name="Horton D.L."/>
            <person name="Alikhan N.F."/>
            <person name="Baker D."/>
            <person name="Gharbi K."/>
            <person name="Hall N."/>
            <person name="Watson M."/>
            <person name="Adriaenssens E.M."/>
            <person name="Foster-Nyarko E."/>
            <person name="Jarju S."/>
            <person name="Secka A."/>
            <person name="Antonio M."/>
            <person name="Oren A."/>
            <person name="Chaudhuri R.R."/>
            <person name="La Ragione R."/>
            <person name="Hildebrand F."/>
            <person name="Pallen M.J."/>
        </authorList>
    </citation>
    <scope>NUCLEOTIDE SEQUENCE</scope>
    <source>
        <strain evidence="2">B2-22910</strain>
    </source>
</reference>
<dbReference type="Pfam" id="PF07971">
    <property type="entry name" value="Glyco_hydro_92"/>
    <property type="match status" value="1"/>
</dbReference>
<proteinExistence type="predicted"/>
<gene>
    <name evidence="2" type="ORF">IAB82_02795</name>
</gene>
<evidence type="ECO:0000313" key="3">
    <source>
        <dbReference type="Proteomes" id="UP000823603"/>
    </source>
</evidence>
<dbReference type="GO" id="GO:0000224">
    <property type="term" value="F:peptide-N4-(N-acetyl-beta-glucosaminyl)asparagine amidase activity"/>
    <property type="evidence" value="ECO:0007669"/>
    <property type="project" value="TreeGrafter"/>
</dbReference>
<dbReference type="InterPro" id="IPR012939">
    <property type="entry name" value="Glyco_hydro_92"/>
</dbReference>
<reference evidence="2" key="1">
    <citation type="submission" date="2020-10" db="EMBL/GenBank/DDBJ databases">
        <authorList>
            <person name="Gilroy R."/>
        </authorList>
    </citation>
    <scope>NUCLEOTIDE SEQUENCE</scope>
    <source>
        <strain evidence="2">B2-22910</strain>
    </source>
</reference>
<dbReference type="GO" id="GO:0006516">
    <property type="term" value="P:glycoprotein catabolic process"/>
    <property type="evidence" value="ECO:0007669"/>
    <property type="project" value="TreeGrafter"/>
</dbReference>
<feature type="domain" description="Glycosyl hydrolase family 92" evidence="1">
    <location>
        <begin position="23"/>
        <end position="94"/>
    </location>
</feature>
<comment type="caution">
    <text evidence="2">The sequence shown here is derived from an EMBL/GenBank/DDBJ whole genome shotgun (WGS) entry which is preliminary data.</text>
</comment>
<keyword evidence="2" id="KW-0378">Hydrolase</keyword>
<dbReference type="InterPro" id="IPR050883">
    <property type="entry name" value="PNGase"/>
</dbReference>
<dbReference type="PANTHER" id="PTHR12143:SF43">
    <property type="entry name" value="PUTATIVE-RELATED"/>
    <property type="match status" value="1"/>
</dbReference>
<dbReference type="PANTHER" id="PTHR12143">
    <property type="entry name" value="PEPTIDE N-GLYCANASE PNGASE -RELATED"/>
    <property type="match status" value="1"/>
</dbReference>
<evidence type="ECO:0000259" key="1">
    <source>
        <dbReference type="Pfam" id="PF07971"/>
    </source>
</evidence>
<dbReference type="AlphaFoldDB" id="A0A9D9IEH8"/>